<evidence type="ECO:0000256" key="1">
    <source>
        <dbReference type="SAM" id="MobiDB-lite"/>
    </source>
</evidence>
<proteinExistence type="predicted"/>
<name>A0A484I8U8_9ARCH</name>
<feature type="compositionally biased region" description="Polar residues" evidence="1">
    <location>
        <begin position="63"/>
        <end position="89"/>
    </location>
</feature>
<organism evidence="2 3">
    <name type="scientific">Candidatus Nitrosocosmicus franklandianus</name>
    <dbReference type="NCBI Taxonomy" id="1798806"/>
    <lineage>
        <taxon>Archaea</taxon>
        <taxon>Nitrososphaerota</taxon>
        <taxon>Nitrososphaeria</taxon>
        <taxon>Nitrososphaerales</taxon>
        <taxon>Nitrososphaeraceae</taxon>
        <taxon>Candidatus Nitrosocosmicus</taxon>
    </lineage>
</organism>
<dbReference type="RefSeq" id="WP_134483104.1">
    <property type="nucleotide sequence ID" value="NZ_LR216287.1"/>
</dbReference>
<dbReference type="KEGG" id="nfn:NFRAN_0831"/>
<dbReference type="AlphaFoldDB" id="A0A484I8U8"/>
<reference evidence="2 3" key="1">
    <citation type="submission" date="2019-02" db="EMBL/GenBank/DDBJ databases">
        <authorList>
            <person name="Lehtovirta-Morley E L."/>
        </authorList>
    </citation>
    <scope>NUCLEOTIDE SEQUENCE [LARGE SCALE GENOMIC DNA]</scope>
    <source>
        <strain evidence="2">NFRAN1</strain>
    </source>
</reference>
<keyword evidence="3" id="KW-1185">Reference proteome</keyword>
<dbReference type="EMBL" id="LR216287">
    <property type="protein sequence ID" value="VFJ13153.1"/>
    <property type="molecule type" value="Genomic_DNA"/>
</dbReference>
<dbReference type="Proteomes" id="UP000294299">
    <property type="component" value="Chromosome NFRAN"/>
</dbReference>
<feature type="compositionally biased region" description="Low complexity" evidence="1">
    <location>
        <begin position="46"/>
        <end position="62"/>
    </location>
</feature>
<sequence length="89" mass="9200">MSKENKSPIFMAVIAISAFLVAGSLVVGLNDQIVFAYKKSDSAAQGLSQEESSGQSSSVLSENGTSTASGNNLDFSLNLNDGQNALAQQ</sequence>
<gene>
    <name evidence="2" type="ORF">NFRAN_0831</name>
</gene>
<protein>
    <submittedName>
        <fullName evidence="2">Uncharacterized protein</fullName>
    </submittedName>
</protein>
<dbReference type="OrthoDB" id="10706at2157"/>
<feature type="region of interest" description="Disordered" evidence="1">
    <location>
        <begin position="46"/>
        <end position="89"/>
    </location>
</feature>
<evidence type="ECO:0000313" key="3">
    <source>
        <dbReference type="Proteomes" id="UP000294299"/>
    </source>
</evidence>
<accession>A0A484I8U8</accession>
<evidence type="ECO:0000313" key="2">
    <source>
        <dbReference type="EMBL" id="VFJ13153.1"/>
    </source>
</evidence>
<dbReference type="GeneID" id="39420313"/>